<accession>A0A098S7T3</accession>
<dbReference type="STRING" id="1524460.IX84_15930"/>
<evidence type="ECO:0000313" key="4">
    <source>
        <dbReference type="Proteomes" id="UP000029736"/>
    </source>
</evidence>
<dbReference type="Pfam" id="PF20732">
    <property type="entry name" value="NamZ_C"/>
    <property type="match status" value="1"/>
</dbReference>
<dbReference type="PANTHER" id="PTHR42915">
    <property type="entry name" value="HYPOTHETICAL 460 KDA PROTEIN IN FEUA-SIGW INTERGENIC REGION [PRECURSOR]"/>
    <property type="match status" value="1"/>
</dbReference>
<dbReference type="EMBL" id="JPOS01000038">
    <property type="protein sequence ID" value="KGE87147.1"/>
    <property type="molecule type" value="Genomic_DNA"/>
</dbReference>
<feature type="domain" description="Peptidoglycan beta-N-acetylmuramidase NamZ N-terminal" evidence="1">
    <location>
        <begin position="24"/>
        <end position="225"/>
    </location>
</feature>
<dbReference type="InterPro" id="IPR048503">
    <property type="entry name" value="NamZ_C"/>
</dbReference>
<evidence type="ECO:0008006" key="5">
    <source>
        <dbReference type="Google" id="ProtNLM"/>
    </source>
</evidence>
<name>A0A098S7T3_9BACT</name>
<evidence type="ECO:0000259" key="1">
    <source>
        <dbReference type="Pfam" id="PF07075"/>
    </source>
</evidence>
<comment type="caution">
    <text evidence="3">The sequence shown here is derived from an EMBL/GenBank/DDBJ whole genome shotgun (WGS) entry which is preliminary data.</text>
</comment>
<dbReference type="InterPro" id="IPR048502">
    <property type="entry name" value="NamZ_N"/>
</dbReference>
<dbReference type="GO" id="GO:0033922">
    <property type="term" value="F:peptidoglycan beta-N-acetylmuramidase activity"/>
    <property type="evidence" value="ECO:0007669"/>
    <property type="project" value="InterPro"/>
</dbReference>
<reference evidence="3 4" key="1">
    <citation type="journal article" date="2014" name="Int. J. Syst. Evol. Microbiol.">
        <title>Phaeodactylibacter xiamenensis gen. nov., sp. nov., a member of the family Saprospiraceae isolated from the marine alga Phaeodactylum tricornutum.</title>
        <authorList>
            <person name="Chen Z.Jr."/>
            <person name="Lei X."/>
            <person name="Lai Q."/>
            <person name="Li Y."/>
            <person name="Zhang B."/>
            <person name="Zhang J."/>
            <person name="Zhang H."/>
            <person name="Yang L."/>
            <person name="Zheng W."/>
            <person name="Tian Y."/>
            <person name="Yu Z."/>
            <person name="Xu H.Jr."/>
            <person name="Zheng T."/>
        </authorList>
    </citation>
    <scope>NUCLEOTIDE SEQUENCE [LARGE SCALE GENOMIC DNA]</scope>
    <source>
        <strain evidence="3 4">KD52</strain>
    </source>
</reference>
<evidence type="ECO:0000259" key="2">
    <source>
        <dbReference type="Pfam" id="PF20732"/>
    </source>
</evidence>
<dbReference type="InterPro" id="IPR008302">
    <property type="entry name" value="NamZ"/>
</dbReference>
<dbReference type="PIRSF" id="PIRSF016719">
    <property type="entry name" value="UCP016719"/>
    <property type="match status" value="1"/>
</dbReference>
<protein>
    <recommendedName>
        <fullName evidence="5">DUF1343 domain-containing protein</fullName>
    </recommendedName>
</protein>
<dbReference type="PANTHER" id="PTHR42915:SF1">
    <property type="entry name" value="PEPTIDOGLYCAN BETA-N-ACETYLMURAMIDASE NAMZ"/>
    <property type="match status" value="1"/>
</dbReference>
<keyword evidence="4" id="KW-1185">Reference proteome</keyword>
<dbReference type="Pfam" id="PF07075">
    <property type="entry name" value="NamZ_N"/>
    <property type="match status" value="1"/>
</dbReference>
<dbReference type="AlphaFoldDB" id="A0A098S7T3"/>
<gene>
    <name evidence="3" type="ORF">IX84_15930</name>
</gene>
<dbReference type="Gene3D" id="3.90.1150.140">
    <property type="match status" value="1"/>
</dbReference>
<sequence>MPVQTGLDQLLHNTALQQTCGQHIGYLCHNASITAAGEDGLSAMHRVFGPRLRAVFSPQHGLFGEAQDNMIESPHYIHPFFQIPVHSLYEADRSPTPAMLQGLDQVIVDLQDVGARPYTYIYTLQLMMEACAKARIPVWVLDRPNPLGGIRVEGNLLDLEYRSFIGLSPLPARHGLTIGEFALLVNEATVTPCDLKVVAMAGWHRAMGFEKTELLWANPSPNMPALLTARVFPGMVFWEGTNWSEGRGTTRPFEVFGYPGFDPYQALPGLESALLKSGLRGFRLRPIYFEPTFEKHAGERCGGYQLHLLNLQDFRPWQSGLCILQYLFHLPEARLRWRQPPFEYEYKLLPIDILNGSNEVRLWIENREPLKALRELELQGRSEYMKQRAAVLLYD</sequence>
<dbReference type="OrthoDB" id="9801061at2"/>
<organism evidence="3 4">
    <name type="scientific">Phaeodactylibacter xiamenensis</name>
    <dbReference type="NCBI Taxonomy" id="1524460"/>
    <lineage>
        <taxon>Bacteria</taxon>
        <taxon>Pseudomonadati</taxon>
        <taxon>Bacteroidota</taxon>
        <taxon>Saprospiria</taxon>
        <taxon>Saprospirales</taxon>
        <taxon>Haliscomenobacteraceae</taxon>
        <taxon>Phaeodactylibacter</taxon>
    </lineage>
</organism>
<feature type="domain" description="Peptidoglycan beta-N-acetylmuramidase NamZ C-terminal" evidence="2">
    <location>
        <begin position="231"/>
        <end position="394"/>
    </location>
</feature>
<proteinExistence type="predicted"/>
<dbReference type="RefSeq" id="WP_044222558.1">
    <property type="nucleotide sequence ID" value="NZ_JBKAGJ010000015.1"/>
</dbReference>
<evidence type="ECO:0000313" key="3">
    <source>
        <dbReference type="EMBL" id="KGE87147.1"/>
    </source>
</evidence>
<dbReference type="Gene3D" id="3.40.50.12170">
    <property type="entry name" value="Uncharacterised protein PF07075, DUF1343"/>
    <property type="match status" value="1"/>
</dbReference>
<dbReference type="Proteomes" id="UP000029736">
    <property type="component" value="Unassembled WGS sequence"/>
</dbReference>